<comment type="caution">
    <text evidence="1">The sequence shown here is derived from an EMBL/GenBank/DDBJ whole genome shotgun (WGS) entry which is preliminary data.</text>
</comment>
<dbReference type="EMBL" id="AEPE02000002">
    <property type="protein sequence ID" value="EFZ37916.1"/>
    <property type="molecule type" value="Genomic_DNA"/>
</dbReference>
<evidence type="ECO:0000313" key="2">
    <source>
        <dbReference type="Proteomes" id="UP000005580"/>
    </source>
</evidence>
<dbReference type="Proteomes" id="UP000005580">
    <property type="component" value="Unassembled WGS sequence"/>
</dbReference>
<keyword evidence="2" id="KW-1185">Reference proteome</keyword>
<protein>
    <submittedName>
        <fullName evidence="1">Uncharacterized protein</fullName>
    </submittedName>
</protein>
<dbReference type="AlphaFoldDB" id="E7RMD5"/>
<proteinExistence type="predicted"/>
<name>E7RMD5_9BACT</name>
<gene>
    <name evidence="1" type="ORF">HMPREF0663_10285</name>
</gene>
<dbReference type="HOGENOM" id="CLU_3171704_0_0_10"/>
<evidence type="ECO:0000313" key="1">
    <source>
        <dbReference type="EMBL" id="EFZ37916.1"/>
    </source>
</evidence>
<sequence>MQRYKNLYISQNKTWVYFVWLIHNVQCTWEHGITEMKYRSVVLKDMV</sequence>
<reference evidence="1" key="1">
    <citation type="submission" date="2011-01" db="EMBL/GenBank/DDBJ databases">
        <authorList>
            <person name="Muzny D."/>
            <person name="Qin X."/>
            <person name="Buhay C."/>
            <person name="Dugan-Rocha S."/>
            <person name="Ding Y."/>
            <person name="Chen G."/>
            <person name="Hawes A."/>
            <person name="Holder M."/>
            <person name="Jhangiani S."/>
            <person name="Johnson A."/>
            <person name="Khan Z."/>
            <person name="Li Z."/>
            <person name="Liu W."/>
            <person name="Liu X."/>
            <person name="Perez L."/>
            <person name="Shen H."/>
            <person name="Wang Q."/>
            <person name="Watt J."/>
            <person name="Xi L."/>
            <person name="Xin Y."/>
            <person name="Zhou J."/>
            <person name="Deng J."/>
            <person name="Jiang H."/>
            <person name="Liu Y."/>
            <person name="Qu J."/>
            <person name="Song X.-Z."/>
            <person name="Zhang L."/>
            <person name="Villasana D."/>
            <person name="Johnson A."/>
            <person name="Liu J."/>
            <person name="Liyanage D."/>
            <person name="Lorensuhewa L."/>
            <person name="Robinson T."/>
            <person name="Song A."/>
            <person name="Song B.-B."/>
            <person name="Dinh H."/>
            <person name="Thornton R."/>
            <person name="Coyle M."/>
            <person name="Francisco L."/>
            <person name="Jackson L."/>
            <person name="Javaid M."/>
            <person name="Korchina V."/>
            <person name="Kovar C."/>
            <person name="Mata R."/>
            <person name="Mathew T."/>
            <person name="Ngo R."/>
            <person name="Nguyen L."/>
            <person name="Nguyen N."/>
            <person name="Okwuonu G."/>
            <person name="Ongeri F."/>
            <person name="Pham C."/>
            <person name="Simmons D."/>
            <person name="Wilczek-Boney K."/>
            <person name="Hale W."/>
            <person name="Jakkamsetti A."/>
            <person name="Pham P."/>
            <person name="Ruth R."/>
            <person name="San Lucas F."/>
            <person name="Warren J."/>
            <person name="Zhang J."/>
            <person name="Zhao Z."/>
            <person name="Zhou C."/>
            <person name="Zhu D."/>
            <person name="Lee S."/>
            <person name="Bess C."/>
            <person name="Blankenburg K."/>
            <person name="Forbes L."/>
            <person name="Fu Q."/>
            <person name="Gubbala S."/>
            <person name="Hirani K."/>
            <person name="Jayaseelan J.C."/>
            <person name="Lara F."/>
            <person name="Munidasa M."/>
            <person name="Palculict T."/>
            <person name="Patil S."/>
            <person name="Pu L.-L."/>
            <person name="Saada N."/>
            <person name="Tang L."/>
            <person name="Weissenberger G."/>
            <person name="Zhu Y."/>
            <person name="Hemphill L."/>
            <person name="Shang Y."/>
            <person name="Youmans B."/>
            <person name="Ayvaz T."/>
            <person name="Ross M."/>
            <person name="Santibanez J."/>
            <person name="Aqrawi P."/>
            <person name="Gross S."/>
            <person name="Joshi V."/>
            <person name="Fowler G."/>
            <person name="Nazareth L."/>
            <person name="Reid J."/>
            <person name="Worley K."/>
            <person name="Petrosino J."/>
            <person name="Highlander S."/>
            <person name="Gibbs R."/>
        </authorList>
    </citation>
    <scope>NUCLEOTIDE SEQUENCE [LARGE SCALE GENOMIC DNA]</scope>
    <source>
        <strain evidence="1">ATCC 33269</strain>
    </source>
</reference>
<organism evidence="1 2">
    <name type="scientific">Hoylesella oralis ATCC 33269</name>
    <dbReference type="NCBI Taxonomy" id="873533"/>
    <lineage>
        <taxon>Bacteria</taxon>
        <taxon>Pseudomonadati</taxon>
        <taxon>Bacteroidota</taxon>
        <taxon>Bacteroidia</taxon>
        <taxon>Bacteroidales</taxon>
        <taxon>Prevotellaceae</taxon>
        <taxon>Hoylesella</taxon>
    </lineage>
</organism>
<accession>E7RMD5</accession>